<dbReference type="Proteomes" id="UP000439986">
    <property type="component" value="Unassembled WGS sequence"/>
</dbReference>
<keyword evidence="2" id="KW-1185">Reference proteome</keyword>
<evidence type="ECO:0000313" key="1">
    <source>
        <dbReference type="EMBL" id="MRW87654.1"/>
    </source>
</evidence>
<protein>
    <submittedName>
        <fullName evidence="1">Uncharacterized protein</fullName>
    </submittedName>
</protein>
<evidence type="ECO:0000313" key="2">
    <source>
        <dbReference type="Proteomes" id="UP000439986"/>
    </source>
</evidence>
<proteinExistence type="predicted"/>
<name>A0A844DGZ9_9BURK</name>
<dbReference type="AlphaFoldDB" id="A0A844DGZ9"/>
<organism evidence="1 2">
    <name type="scientific">Duganella aquatilis</name>
    <dbReference type="NCBI Taxonomy" id="2666082"/>
    <lineage>
        <taxon>Bacteria</taxon>
        <taxon>Pseudomonadati</taxon>
        <taxon>Pseudomonadota</taxon>
        <taxon>Betaproteobacteria</taxon>
        <taxon>Burkholderiales</taxon>
        <taxon>Oxalobacteraceae</taxon>
        <taxon>Telluria group</taxon>
        <taxon>Duganella</taxon>
    </lineage>
</organism>
<sequence>MTTRQQLAVYDFYTKTIKSTIGLRGFTLQLRVEKAATLDELRTLRGPYLEAVQKAKGRDKAALLAQQLDQLLND</sequence>
<accession>A0A844DGZ9</accession>
<gene>
    <name evidence="1" type="ORF">GJ698_26640</name>
</gene>
<dbReference type="EMBL" id="WKJL01000031">
    <property type="protein sequence ID" value="MRW87654.1"/>
    <property type="molecule type" value="Genomic_DNA"/>
</dbReference>
<comment type="caution">
    <text evidence="1">The sequence shown here is derived from an EMBL/GenBank/DDBJ whole genome shotgun (WGS) entry which is preliminary data.</text>
</comment>
<reference evidence="1 2" key="1">
    <citation type="submission" date="2019-11" db="EMBL/GenBank/DDBJ databases">
        <title>Novel species isolated from a subtropical stream in China.</title>
        <authorList>
            <person name="Lu H."/>
        </authorList>
    </citation>
    <scope>NUCLEOTIDE SEQUENCE [LARGE SCALE GENOMIC DNA]</scope>
    <source>
        <strain evidence="1 2">FT26W</strain>
    </source>
</reference>
<dbReference type="RefSeq" id="WP_154360894.1">
    <property type="nucleotide sequence ID" value="NZ_WKJL01000031.1"/>
</dbReference>